<dbReference type="PANTHER" id="PTHR12526">
    <property type="entry name" value="GLYCOSYLTRANSFERASE"/>
    <property type="match status" value="1"/>
</dbReference>
<comment type="caution">
    <text evidence="2">The sequence shown here is derived from an EMBL/GenBank/DDBJ whole genome shotgun (WGS) entry which is preliminary data.</text>
</comment>
<keyword evidence="2" id="KW-0808">Transferase</keyword>
<evidence type="ECO:0000259" key="1">
    <source>
        <dbReference type="Pfam" id="PF11997"/>
    </source>
</evidence>
<dbReference type="NCBIfam" id="NF038011">
    <property type="entry name" value="PelF"/>
    <property type="match status" value="1"/>
</dbReference>
<proteinExistence type="predicted"/>
<dbReference type="PANTHER" id="PTHR12526:SF636">
    <property type="entry name" value="BLL3647 PROTEIN"/>
    <property type="match status" value="1"/>
</dbReference>
<dbReference type="EMBL" id="JACHMH010000001">
    <property type="protein sequence ID" value="MBB4677069.1"/>
    <property type="molecule type" value="Genomic_DNA"/>
</dbReference>
<accession>A0A7W7C9K4</accession>
<organism evidence="2 3">
    <name type="scientific">Crossiella cryophila</name>
    <dbReference type="NCBI Taxonomy" id="43355"/>
    <lineage>
        <taxon>Bacteria</taxon>
        <taxon>Bacillati</taxon>
        <taxon>Actinomycetota</taxon>
        <taxon>Actinomycetes</taxon>
        <taxon>Pseudonocardiales</taxon>
        <taxon>Pseudonocardiaceae</taxon>
        <taxon>Crossiella</taxon>
    </lineage>
</organism>
<feature type="domain" description="DUF3492" evidence="1">
    <location>
        <begin position="1"/>
        <end position="265"/>
    </location>
</feature>
<dbReference type="Pfam" id="PF13692">
    <property type="entry name" value="Glyco_trans_1_4"/>
    <property type="match status" value="1"/>
</dbReference>
<dbReference type="InterPro" id="IPR047691">
    <property type="entry name" value="PelF-like"/>
</dbReference>
<evidence type="ECO:0000313" key="2">
    <source>
        <dbReference type="EMBL" id="MBB4677069.1"/>
    </source>
</evidence>
<dbReference type="InterPro" id="IPR022622">
    <property type="entry name" value="DUF3492"/>
</dbReference>
<name>A0A7W7C9K4_9PSEU</name>
<protein>
    <submittedName>
        <fullName evidence="2">Glycosyltransferase involved in cell wall biosynthesis</fullName>
    </submittedName>
</protein>
<gene>
    <name evidence="2" type="ORF">HNR67_003187</name>
</gene>
<dbReference type="SUPFAM" id="SSF53756">
    <property type="entry name" value="UDP-Glycosyltransferase/glycogen phosphorylase"/>
    <property type="match status" value="1"/>
</dbReference>
<dbReference type="RefSeq" id="WP_185002951.1">
    <property type="nucleotide sequence ID" value="NZ_BAAAUI010000002.1"/>
</dbReference>
<evidence type="ECO:0000313" key="3">
    <source>
        <dbReference type="Proteomes" id="UP000533598"/>
    </source>
</evidence>
<sequence>MDVALMTEGTYPHSFGGVSVWCDQLVRGLPQHNFHLVALVSTGQEPTAWELPENVASLTLIPLWGAEHHGRRPGRKALRGFGELFRELLATLTVAGLPDKEARFTTVLRRLFEYAQLADLSASLRDEDAVRAMMDAWRDWPENLGKPPTVADAVTAVELLEHSLRPLAAPPILADVSHCVANGLAALPALTANWCHQTPLLLTEHGIYLRERYLGYRNSPYRHPVKALHLAFFRQVCELAYRTAALVAPGNIYNKRWEERLGTDSALIRTVYNGVDPADFPAVEAEPETPTLSWAGRVDPIKDLETLIKAFALVRKEVPDVRLRLFGGTPKGGEGYANRCKELAASLGVGDSVVFEGRVDDIRDAYVAGHVVVLSSISEGFPYTLIEAMTVGRACVATDVGGVPEAVGDTGIVVPPRDPAAMAKACVELLADRDLRHAMAAAARHRALELFTVDKAVGTFDELYTGLGVVTERSRRLPAAAS</sequence>
<dbReference type="Pfam" id="PF11997">
    <property type="entry name" value="DUF3492"/>
    <property type="match status" value="1"/>
</dbReference>
<dbReference type="Gene3D" id="3.40.50.2000">
    <property type="entry name" value="Glycogen Phosphorylase B"/>
    <property type="match status" value="2"/>
</dbReference>
<reference evidence="2 3" key="1">
    <citation type="submission" date="2020-08" db="EMBL/GenBank/DDBJ databases">
        <title>Sequencing the genomes of 1000 actinobacteria strains.</title>
        <authorList>
            <person name="Klenk H.-P."/>
        </authorList>
    </citation>
    <scope>NUCLEOTIDE SEQUENCE [LARGE SCALE GENOMIC DNA]</scope>
    <source>
        <strain evidence="2 3">DSM 44230</strain>
    </source>
</reference>
<dbReference type="Proteomes" id="UP000533598">
    <property type="component" value="Unassembled WGS sequence"/>
</dbReference>
<keyword evidence="3" id="KW-1185">Reference proteome</keyword>
<dbReference type="AlphaFoldDB" id="A0A7W7C9K4"/>
<dbReference type="GO" id="GO:0016757">
    <property type="term" value="F:glycosyltransferase activity"/>
    <property type="evidence" value="ECO:0007669"/>
    <property type="project" value="TreeGrafter"/>
</dbReference>